<gene>
    <name evidence="3" type="primary">nrfD</name>
    <name evidence="4" type="ORF">F4557_003028</name>
    <name evidence="3" type="ORF">GCM10009546_57970</name>
</gene>
<feature type="region of interest" description="Disordered" evidence="1">
    <location>
        <begin position="1"/>
        <end position="58"/>
    </location>
</feature>
<feature type="transmembrane region" description="Helical" evidence="2">
    <location>
        <begin position="183"/>
        <end position="203"/>
    </location>
</feature>
<dbReference type="Pfam" id="PF14589">
    <property type="entry name" value="NrfD_2"/>
    <property type="match status" value="1"/>
</dbReference>
<dbReference type="Proteomes" id="UP001501427">
    <property type="component" value="Unassembled WGS sequence"/>
</dbReference>
<sequence>MSGDGTSGSETGEGATGEGGPGVSKEGVHGERPGREAEIGKGLARRNGRRGRRRGERAMVPEAEFTSYYGLPILNPPTWKATDIAGYFFLGGLAGAGSVLAAGAQLTGRPAAARAMKISSLAAIGGSTALLIHDLGRPARFANMLRVMKPTSPMSMGSWLLGAYGPAAGAAAVLDATGLFPRLGAAATAGAAVLGPLVATYTAALAADTAVPSWHDVHRELPMVFAGSATSAAAGMGLVVSPAREAAPMRTAAVFGAVLELAAAKLIEHRAGLVAEPYKTGKAGRYMRAGEILTAAGTAGGVLLAGRGRTAAALSGAALLAGSACTRFGIFHAGVQSAEDPKYTVVPQRERLTAAANESGNGARNGSG</sequence>
<organism evidence="4 5">
    <name type="scientific">Actinomadura livida</name>
    <dbReference type="NCBI Taxonomy" id="79909"/>
    <lineage>
        <taxon>Bacteria</taxon>
        <taxon>Bacillati</taxon>
        <taxon>Actinomycetota</taxon>
        <taxon>Actinomycetes</taxon>
        <taxon>Streptosporangiales</taxon>
        <taxon>Thermomonosporaceae</taxon>
        <taxon>Actinomadura</taxon>
    </lineage>
</organism>
<evidence type="ECO:0000256" key="2">
    <source>
        <dbReference type="SAM" id="Phobius"/>
    </source>
</evidence>
<dbReference type="EMBL" id="JACHMV010000001">
    <property type="protein sequence ID" value="MBB4774610.1"/>
    <property type="molecule type" value="Genomic_DNA"/>
</dbReference>
<dbReference type="AlphaFoldDB" id="A0A7W7ICK6"/>
<feature type="compositionally biased region" description="Basic residues" evidence="1">
    <location>
        <begin position="43"/>
        <end position="55"/>
    </location>
</feature>
<dbReference type="RefSeq" id="WP_184883350.1">
    <property type="nucleotide sequence ID" value="NZ_BAAAHD010000066.1"/>
</dbReference>
<reference evidence="3" key="3">
    <citation type="submission" date="2023-12" db="EMBL/GenBank/DDBJ databases">
        <authorList>
            <person name="Sun Q."/>
            <person name="Inoue M."/>
        </authorList>
    </citation>
    <scope>NUCLEOTIDE SEQUENCE</scope>
    <source>
        <strain evidence="3">JCM 10667</strain>
    </source>
</reference>
<evidence type="ECO:0000256" key="1">
    <source>
        <dbReference type="SAM" id="MobiDB-lite"/>
    </source>
</evidence>
<dbReference type="Gene3D" id="1.20.1630.10">
    <property type="entry name" value="Formate dehydrogenase/DMSO reductase domain"/>
    <property type="match status" value="1"/>
</dbReference>
<keyword evidence="6" id="KW-1185">Reference proteome</keyword>
<feature type="transmembrane region" description="Helical" evidence="2">
    <location>
        <begin position="84"/>
        <end position="106"/>
    </location>
</feature>
<keyword evidence="2" id="KW-0812">Transmembrane</keyword>
<evidence type="ECO:0000313" key="6">
    <source>
        <dbReference type="Proteomes" id="UP001501427"/>
    </source>
</evidence>
<dbReference type="PANTHER" id="PTHR34856:SF2">
    <property type="entry name" value="PROTEIN NRFD"/>
    <property type="match status" value="1"/>
</dbReference>
<feature type="transmembrane region" description="Helical" evidence="2">
    <location>
        <begin position="118"/>
        <end position="136"/>
    </location>
</feature>
<reference evidence="3 6" key="1">
    <citation type="journal article" date="2019" name="Int. J. Syst. Evol. Microbiol.">
        <title>The Global Catalogue of Microorganisms (GCM) 10K type strain sequencing project: providing services to taxonomists for standard genome sequencing and annotation.</title>
        <authorList>
            <consortium name="The Broad Institute Genomics Platform"/>
            <consortium name="The Broad Institute Genome Sequencing Center for Infectious Disease"/>
            <person name="Wu L."/>
            <person name="Ma J."/>
        </authorList>
    </citation>
    <scope>NUCLEOTIDE SEQUENCE [LARGE SCALE GENOMIC DNA]</scope>
    <source>
        <strain evidence="3 6">JCM 10667</strain>
    </source>
</reference>
<dbReference type="InterPro" id="IPR032796">
    <property type="entry name" value="NrfD_2"/>
</dbReference>
<evidence type="ECO:0000313" key="4">
    <source>
        <dbReference type="EMBL" id="MBB4774610.1"/>
    </source>
</evidence>
<accession>A0A7W7ICK6</accession>
<dbReference type="EMBL" id="BAAAHD010000066">
    <property type="protein sequence ID" value="GAA0588027.1"/>
    <property type="molecule type" value="Genomic_DNA"/>
</dbReference>
<evidence type="ECO:0000313" key="5">
    <source>
        <dbReference type="Proteomes" id="UP000549343"/>
    </source>
</evidence>
<dbReference type="PANTHER" id="PTHR34856">
    <property type="entry name" value="PROTEIN NRFD"/>
    <property type="match status" value="1"/>
</dbReference>
<feature type="transmembrane region" description="Helical" evidence="2">
    <location>
        <begin position="223"/>
        <end position="240"/>
    </location>
</feature>
<reference evidence="4 5" key="2">
    <citation type="submission" date="2020-08" db="EMBL/GenBank/DDBJ databases">
        <title>Sequencing the genomes of 1000 actinobacteria strains.</title>
        <authorList>
            <person name="Klenk H.-P."/>
        </authorList>
    </citation>
    <scope>NUCLEOTIDE SEQUENCE [LARGE SCALE GENOMIC DNA]</scope>
    <source>
        <strain evidence="4 5">DSM 44772</strain>
    </source>
</reference>
<comment type="caution">
    <text evidence="4">The sequence shown here is derived from an EMBL/GenBank/DDBJ whole genome shotgun (WGS) entry which is preliminary data.</text>
</comment>
<dbReference type="GO" id="GO:0005886">
    <property type="term" value="C:plasma membrane"/>
    <property type="evidence" value="ECO:0007669"/>
    <property type="project" value="TreeGrafter"/>
</dbReference>
<keyword evidence="2" id="KW-1133">Transmembrane helix</keyword>
<protein>
    <submittedName>
        <fullName evidence="3">Polysulfide reductase NrfD</fullName>
    </submittedName>
</protein>
<proteinExistence type="predicted"/>
<feature type="transmembrane region" description="Helical" evidence="2">
    <location>
        <begin position="156"/>
        <end position="176"/>
    </location>
</feature>
<evidence type="ECO:0000313" key="3">
    <source>
        <dbReference type="EMBL" id="GAA0588027.1"/>
    </source>
</evidence>
<name>A0A7W7ICK6_9ACTN</name>
<feature type="compositionally biased region" description="Basic and acidic residues" evidence="1">
    <location>
        <begin position="26"/>
        <end position="39"/>
    </location>
</feature>
<feature type="compositionally biased region" description="Low complexity" evidence="1">
    <location>
        <begin position="1"/>
        <end position="13"/>
    </location>
</feature>
<dbReference type="InterPro" id="IPR052049">
    <property type="entry name" value="Electron_transfer_protein"/>
</dbReference>
<dbReference type="Proteomes" id="UP000549343">
    <property type="component" value="Unassembled WGS sequence"/>
</dbReference>
<keyword evidence="2" id="KW-0472">Membrane</keyword>